<organism evidence="1 2">
    <name type="scientific">Glossina pallidipes</name>
    <name type="common">Tsetse fly</name>
    <dbReference type="NCBI Taxonomy" id="7398"/>
    <lineage>
        <taxon>Eukaryota</taxon>
        <taxon>Metazoa</taxon>
        <taxon>Ecdysozoa</taxon>
        <taxon>Arthropoda</taxon>
        <taxon>Hexapoda</taxon>
        <taxon>Insecta</taxon>
        <taxon>Pterygota</taxon>
        <taxon>Neoptera</taxon>
        <taxon>Endopterygota</taxon>
        <taxon>Diptera</taxon>
        <taxon>Brachycera</taxon>
        <taxon>Muscomorpha</taxon>
        <taxon>Hippoboscoidea</taxon>
        <taxon>Glossinidae</taxon>
        <taxon>Glossina</taxon>
    </lineage>
</organism>
<dbReference type="EnsemblMetazoa" id="GPAI043844-RA">
    <property type="protein sequence ID" value="GPAI043844-PA"/>
    <property type="gene ID" value="GPAI043844"/>
</dbReference>
<proteinExistence type="predicted"/>
<reference evidence="2" key="1">
    <citation type="submission" date="2014-03" db="EMBL/GenBank/DDBJ databases">
        <authorList>
            <person name="Aksoy S."/>
            <person name="Warren W."/>
            <person name="Wilson R.K."/>
        </authorList>
    </citation>
    <scope>NUCLEOTIDE SEQUENCE [LARGE SCALE GENOMIC DNA]</scope>
    <source>
        <strain evidence="2">IAEA</strain>
    </source>
</reference>
<dbReference type="VEuPathDB" id="VectorBase:GPAI043844"/>
<evidence type="ECO:0000313" key="1">
    <source>
        <dbReference type="EnsemblMetazoa" id="GPAI043844-PA"/>
    </source>
</evidence>
<dbReference type="Proteomes" id="UP000092445">
    <property type="component" value="Unassembled WGS sequence"/>
</dbReference>
<reference evidence="1" key="2">
    <citation type="submission" date="2020-05" db="UniProtKB">
        <authorList>
            <consortium name="EnsemblMetazoa"/>
        </authorList>
    </citation>
    <scope>IDENTIFICATION</scope>
    <source>
        <strain evidence="1">IAEA</strain>
    </source>
</reference>
<evidence type="ECO:0000313" key="2">
    <source>
        <dbReference type="Proteomes" id="UP000092445"/>
    </source>
</evidence>
<name>A0A1B0AF70_GLOPL</name>
<protein>
    <submittedName>
        <fullName evidence="1">Uncharacterized protein</fullName>
    </submittedName>
</protein>
<accession>A0A1B0AF70</accession>
<sequence>MGAMTFSPCRILILYPPTPITIWYGGKTWDAVKKPNAYFLSLLTFVSASFHMRSVEIKEDQMISLRESLVGIVSTWMITTPEQILFPCFANLVCNKSSLNDLTLVEFLEGFN</sequence>
<dbReference type="AlphaFoldDB" id="A0A1B0AF70"/>
<keyword evidence="2" id="KW-1185">Reference proteome</keyword>